<comment type="subcellular location">
    <subcellularLocation>
        <location evidence="1">Cytoplasmic vesicle membrane</location>
    </subcellularLocation>
</comment>
<dbReference type="InterPro" id="IPR050431">
    <property type="entry name" value="Adaptor_comp_med_subunit"/>
</dbReference>
<dbReference type="PANTHER" id="PTHR10529">
    <property type="entry name" value="AP COMPLEX SUBUNIT MU"/>
    <property type="match status" value="1"/>
</dbReference>
<dbReference type="Pfam" id="PF00928">
    <property type="entry name" value="Adap_comp_sub"/>
    <property type="match status" value="1"/>
</dbReference>
<evidence type="ECO:0000256" key="2">
    <source>
        <dbReference type="ARBA" id="ARBA00022448"/>
    </source>
</evidence>
<dbReference type="GO" id="GO:0006886">
    <property type="term" value="P:intracellular protein transport"/>
    <property type="evidence" value="ECO:0007669"/>
    <property type="project" value="InterPro"/>
</dbReference>
<evidence type="ECO:0000259" key="6">
    <source>
        <dbReference type="PROSITE" id="PS51072"/>
    </source>
</evidence>
<dbReference type="GO" id="GO:0030659">
    <property type="term" value="C:cytoplasmic vesicle membrane"/>
    <property type="evidence" value="ECO:0007669"/>
    <property type="project" value="UniProtKB-SubCell"/>
</dbReference>
<dbReference type="PRINTS" id="PR00314">
    <property type="entry name" value="CLATHRINADPT"/>
</dbReference>
<comment type="caution">
    <text evidence="7">The sequence shown here is derived from an EMBL/GenBank/DDBJ whole genome shotgun (WGS) entry which is preliminary data.</text>
</comment>
<dbReference type="EMBL" id="LXPE01000423">
    <property type="protein sequence ID" value="OBA24781.1"/>
    <property type="molecule type" value="Genomic_DNA"/>
</dbReference>
<gene>
    <name evidence="7" type="ORF">HANVADRAFT_28027</name>
</gene>
<dbReference type="PIRSF" id="PIRSF005992">
    <property type="entry name" value="Clathrin_mu"/>
    <property type="match status" value="1"/>
</dbReference>
<dbReference type="GO" id="GO:0030131">
    <property type="term" value="C:clathrin adaptor complex"/>
    <property type="evidence" value="ECO:0007669"/>
    <property type="project" value="InterPro"/>
</dbReference>
<keyword evidence="5" id="KW-0968">Cytoplasmic vesicle</keyword>
<dbReference type="SUPFAM" id="SSF49447">
    <property type="entry name" value="Second domain of Mu2 adaptin subunit (ap50) of ap2 adaptor"/>
    <property type="match status" value="1"/>
</dbReference>
<sequence>DIYMKATVINTLGDVINWRPNGIYYKKNEIFVDVIEKIKYIQDMSSSNKYNVKAFELSGMILCKSYLSGMPLIKMGIINDAGFNIDRKLQLGQGFQFHQCVQEIDETYYQTNNENKVLKFVPPDGEFELCNYKFDLISNNKKIAHPPVIEIVSFTKQTKEASIEKLKSPTIRINLQIKTYFKKNLVPEYLNVKIPITSFTENIDLLDLSVAPRFKTDFGKLLFNLSDDFIVWECANIKGNYGNRIFECFIQFQLADEQINELKRKKQLESMDAPPLRKGLKLEKIYNELHDKNMRLDEANVSCLNKNKIQIEFEIPYYISSGLKIDFIKIEEHNLVKYQFFSWIRYKTINEKDEYYISIIASDV</sequence>
<dbReference type="Proteomes" id="UP000092321">
    <property type="component" value="Unassembled WGS sequence"/>
</dbReference>
<organism evidence="7 8">
    <name type="scientific">Hanseniaspora valbyensis NRRL Y-1626</name>
    <dbReference type="NCBI Taxonomy" id="766949"/>
    <lineage>
        <taxon>Eukaryota</taxon>
        <taxon>Fungi</taxon>
        <taxon>Dikarya</taxon>
        <taxon>Ascomycota</taxon>
        <taxon>Saccharomycotina</taxon>
        <taxon>Saccharomycetes</taxon>
        <taxon>Saccharomycodales</taxon>
        <taxon>Saccharomycodaceae</taxon>
        <taxon>Hanseniaspora</taxon>
    </lineage>
</organism>
<accession>A0A1B7T7R4</accession>
<dbReference type="PROSITE" id="PS51072">
    <property type="entry name" value="MHD"/>
    <property type="match status" value="1"/>
</dbReference>
<dbReference type="GO" id="GO:0016192">
    <property type="term" value="P:vesicle-mediated transport"/>
    <property type="evidence" value="ECO:0007669"/>
    <property type="project" value="InterPro"/>
</dbReference>
<proteinExistence type="predicted"/>
<dbReference type="InterPro" id="IPR001392">
    <property type="entry name" value="Clathrin_mu"/>
</dbReference>
<dbReference type="Gene3D" id="2.60.40.1170">
    <property type="entry name" value="Mu homology domain, subdomain B"/>
    <property type="match status" value="2"/>
</dbReference>
<evidence type="ECO:0000256" key="1">
    <source>
        <dbReference type="ARBA" id="ARBA00004156"/>
    </source>
</evidence>
<keyword evidence="3" id="KW-0653">Protein transport</keyword>
<evidence type="ECO:0000313" key="7">
    <source>
        <dbReference type="EMBL" id="OBA24781.1"/>
    </source>
</evidence>
<dbReference type="InterPro" id="IPR028565">
    <property type="entry name" value="MHD"/>
</dbReference>
<dbReference type="InterPro" id="IPR036168">
    <property type="entry name" value="AP2_Mu_C_sf"/>
</dbReference>
<evidence type="ECO:0000256" key="4">
    <source>
        <dbReference type="ARBA" id="ARBA00023136"/>
    </source>
</evidence>
<evidence type="ECO:0000313" key="8">
    <source>
        <dbReference type="Proteomes" id="UP000092321"/>
    </source>
</evidence>
<evidence type="ECO:0000256" key="5">
    <source>
        <dbReference type="ARBA" id="ARBA00023329"/>
    </source>
</evidence>
<protein>
    <submittedName>
        <fullName evidence="7">Clathrin adaptor, mu subunit</fullName>
    </submittedName>
</protein>
<dbReference type="AlphaFoldDB" id="A0A1B7T7R4"/>
<feature type="domain" description="MHD" evidence="6">
    <location>
        <begin position="27"/>
        <end position="358"/>
    </location>
</feature>
<keyword evidence="8" id="KW-1185">Reference proteome</keyword>
<dbReference type="OrthoDB" id="10259133at2759"/>
<name>A0A1B7T7R4_9ASCO</name>
<feature type="non-terminal residue" evidence="7">
    <location>
        <position position="1"/>
    </location>
</feature>
<reference evidence="8" key="1">
    <citation type="journal article" date="2016" name="Proc. Natl. Acad. Sci. U.S.A.">
        <title>Comparative genomics of biotechnologically important yeasts.</title>
        <authorList>
            <person name="Riley R."/>
            <person name="Haridas S."/>
            <person name="Wolfe K.H."/>
            <person name="Lopes M.R."/>
            <person name="Hittinger C.T."/>
            <person name="Goeker M."/>
            <person name="Salamov A.A."/>
            <person name="Wisecaver J.H."/>
            <person name="Long T.M."/>
            <person name="Calvey C.H."/>
            <person name="Aerts A.L."/>
            <person name="Barry K.W."/>
            <person name="Choi C."/>
            <person name="Clum A."/>
            <person name="Coughlan A.Y."/>
            <person name="Deshpande S."/>
            <person name="Douglass A.P."/>
            <person name="Hanson S.J."/>
            <person name="Klenk H.-P."/>
            <person name="LaButti K.M."/>
            <person name="Lapidus A."/>
            <person name="Lindquist E.A."/>
            <person name="Lipzen A.M."/>
            <person name="Meier-Kolthoff J.P."/>
            <person name="Ohm R.A."/>
            <person name="Otillar R.P."/>
            <person name="Pangilinan J.L."/>
            <person name="Peng Y."/>
            <person name="Rokas A."/>
            <person name="Rosa C.A."/>
            <person name="Scheuner C."/>
            <person name="Sibirny A.A."/>
            <person name="Slot J.C."/>
            <person name="Stielow J.B."/>
            <person name="Sun H."/>
            <person name="Kurtzman C.P."/>
            <person name="Blackwell M."/>
            <person name="Grigoriev I.V."/>
            <person name="Jeffries T.W."/>
        </authorList>
    </citation>
    <scope>NUCLEOTIDE SEQUENCE [LARGE SCALE GENOMIC DNA]</scope>
    <source>
        <strain evidence="8">NRRL Y-1626</strain>
    </source>
</reference>
<evidence type="ECO:0000256" key="3">
    <source>
        <dbReference type="ARBA" id="ARBA00022927"/>
    </source>
</evidence>
<keyword evidence="4" id="KW-0472">Membrane</keyword>
<keyword evidence="2" id="KW-0813">Transport</keyword>